<comment type="caution">
    <text evidence="2">The sequence shown here is derived from an EMBL/GenBank/DDBJ whole genome shotgun (WGS) entry which is preliminary data.</text>
</comment>
<sequence length="378" mass="43974">MYELRRSIDRRMRKLKMPKCLREFVVGFNLSEKKDFLLGQDSFDKLMSISPSPKGTSIVNRRQEKINYDLSIVVPAYNVSQYVADCIKSLIDQDTEYKYQIILINDGSTDGTRDILLDYSKKYPTNIIFIDQENKGFSGARNVALNYVSGRYITFVDTDDVVTSKFVQSLLKVAYEQDADIVEGSYQVIDVDDNVIQSNIHFLNTNVNAFKALYGYPWGKAYRSSLLNDIQFPEGFWYEDTMQMYRLWPKANKIITIPEIIYRYRKNPQGITNDSKGKVKALDSLYITIRLLEDCNVEHIALDGDLYNFTLSQMAMNFLRIQDLDENILKNAFNVITQTIDKFFPADVFKTSDVQLRKLEESLRNKDYKKFVVYCIML</sequence>
<gene>
    <name evidence="2" type="ORF">LF01B1_11210</name>
</gene>
<dbReference type="InterPro" id="IPR029044">
    <property type="entry name" value="Nucleotide-diphossugar_trans"/>
</dbReference>
<dbReference type="PANTHER" id="PTHR22916:SF3">
    <property type="entry name" value="UDP-GLCNAC:BETAGAL BETA-1,3-N-ACETYLGLUCOSAMINYLTRANSFERASE-LIKE PROTEIN 1"/>
    <property type="match status" value="1"/>
</dbReference>
<dbReference type="Gene3D" id="3.90.550.10">
    <property type="entry name" value="Spore Coat Polysaccharide Biosynthesis Protein SpsA, Chain A"/>
    <property type="match status" value="1"/>
</dbReference>
<dbReference type="InterPro" id="IPR001173">
    <property type="entry name" value="Glyco_trans_2-like"/>
</dbReference>
<dbReference type="CDD" id="cd00761">
    <property type="entry name" value="Glyco_tranf_GTA_type"/>
    <property type="match status" value="1"/>
</dbReference>
<accession>A0ABD0AM12</accession>
<dbReference type="AlphaFoldDB" id="A0ABD0AM12"/>
<dbReference type="EMBL" id="BOLH01000009">
    <property type="protein sequence ID" value="GIC72106.1"/>
    <property type="molecule type" value="Genomic_DNA"/>
</dbReference>
<reference evidence="2 3" key="1">
    <citation type="submission" date="2021-01" db="EMBL/GenBank/DDBJ databases">
        <title>Development of a method for detection of lactic acid bacteria that cause putrefactive shochu mash.</title>
        <authorList>
            <person name="Takashita H."/>
            <person name="Fujihara E."/>
            <person name="Takayama K."/>
            <person name="Yamamoto H."/>
            <person name="Mizutani M."/>
            <person name="Kajiwara Y."/>
        </authorList>
    </citation>
    <scope>NUCLEOTIDE SEQUENCE [LARGE SCALE GENOMIC DNA]</scope>
    <source>
        <strain evidence="2 3">01-B1</strain>
    </source>
</reference>
<dbReference type="Pfam" id="PF00535">
    <property type="entry name" value="Glycos_transf_2"/>
    <property type="match status" value="1"/>
</dbReference>
<dbReference type="SUPFAM" id="SSF53448">
    <property type="entry name" value="Nucleotide-diphospho-sugar transferases"/>
    <property type="match status" value="1"/>
</dbReference>
<organism evidence="2 3">
    <name type="scientific">Limosilactobacillus fermentum</name>
    <name type="common">Lactobacillus fermentum</name>
    <dbReference type="NCBI Taxonomy" id="1613"/>
    <lineage>
        <taxon>Bacteria</taxon>
        <taxon>Bacillati</taxon>
        <taxon>Bacillota</taxon>
        <taxon>Bacilli</taxon>
        <taxon>Lactobacillales</taxon>
        <taxon>Lactobacillaceae</taxon>
        <taxon>Limosilactobacillus</taxon>
    </lineage>
</organism>
<feature type="domain" description="Glycosyltransferase 2-like" evidence="1">
    <location>
        <begin position="71"/>
        <end position="223"/>
    </location>
</feature>
<dbReference type="RefSeq" id="WP_203622897.1">
    <property type="nucleotide sequence ID" value="NZ_BOLH01000009.1"/>
</dbReference>
<dbReference type="Proteomes" id="UP000653631">
    <property type="component" value="Unassembled WGS sequence"/>
</dbReference>
<evidence type="ECO:0000313" key="2">
    <source>
        <dbReference type="EMBL" id="GIC72106.1"/>
    </source>
</evidence>
<name>A0ABD0AM12_LIMFE</name>
<dbReference type="PANTHER" id="PTHR22916">
    <property type="entry name" value="GLYCOSYLTRANSFERASE"/>
    <property type="match status" value="1"/>
</dbReference>
<evidence type="ECO:0000313" key="3">
    <source>
        <dbReference type="Proteomes" id="UP000653631"/>
    </source>
</evidence>
<protein>
    <recommendedName>
        <fullName evidence="1">Glycosyltransferase 2-like domain-containing protein</fullName>
    </recommendedName>
</protein>
<evidence type="ECO:0000259" key="1">
    <source>
        <dbReference type="Pfam" id="PF00535"/>
    </source>
</evidence>
<proteinExistence type="predicted"/>
<dbReference type="GO" id="GO:0016758">
    <property type="term" value="F:hexosyltransferase activity"/>
    <property type="evidence" value="ECO:0007669"/>
    <property type="project" value="UniProtKB-ARBA"/>
</dbReference>